<feature type="region of interest" description="Disordered" evidence="1">
    <location>
        <begin position="317"/>
        <end position="336"/>
    </location>
</feature>
<feature type="region of interest" description="Disordered" evidence="1">
    <location>
        <begin position="387"/>
        <end position="413"/>
    </location>
</feature>
<evidence type="ECO:0000256" key="3">
    <source>
        <dbReference type="SAM" id="SignalP"/>
    </source>
</evidence>
<feature type="compositionally biased region" description="Acidic residues" evidence="1">
    <location>
        <begin position="327"/>
        <end position="336"/>
    </location>
</feature>
<keyword evidence="2" id="KW-0812">Transmembrane</keyword>
<sequence>MAGRRASLLSAFAAGAVMHLLMSNTVFVQPGPGHLQTSRILRPAFEQGKVNLGVDGSVVKSKNMPAPVLEATEATNTAIKECLDEGCSVDALMELDKKLAKDEATIKKSLDDLHSSQAEEYSEEGKEQIAWLSNYLDRSGSLRAQLQAVKTLKAEGDLVAQLVRAASVAFGGGRKGWCVSIFFMKLEVDRFAPDVVHADSKYGLQTEDAVACGGNHFPARLRFHVYWASFVSTSTFPGVSAQHCFALWCLSLVNLEGKMAAKRSLRLLPLAVAGVLWLCRSSLSLRGAAAPLSFAFPRARDAEKMRLAKYETADGNPVNALLKPQKDEDEDSQEETTEEKVKAGAILSSYALAFVIPLAFLAAVILGIWTPGTDVEIGASKSSPYRSMGAISRFDDEMDKQRRDYENRPEKEY</sequence>
<dbReference type="Proteomes" id="UP000601435">
    <property type="component" value="Unassembled WGS sequence"/>
</dbReference>
<organism evidence="4 5">
    <name type="scientific">Symbiodinium necroappetens</name>
    <dbReference type="NCBI Taxonomy" id="1628268"/>
    <lineage>
        <taxon>Eukaryota</taxon>
        <taxon>Sar</taxon>
        <taxon>Alveolata</taxon>
        <taxon>Dinophyceae</taxon>
        <taxon>Suessiales</taxon>
        <taxon>Symbiodiniaceae</taxon>
        <taxon>Symbiodinium</taxon>
    </lineage>
</organism>
<keyword evidence="5" id="KW-1185">Reference proteome</keyword>
<keyword evidence="2" id="KW-1133">Transmembrane helix</keyword>
<comment type="caution">
    <text evidence="4">The sequence shown here is derived from an EMBL/GenBank/DDBJ whole genome shotgun (WGS) entry which is preliminary data.</text>
</comment>
<feature type="signal peptide" evidence="3">
    <location>
        <begin position="1"/>
        <end position="23"/>
    </location>
</feature>
<reference evidence="4" key="1">
    <citation type="submission" date="2021-02" db="EMBL/GenBank/DDBJ databases">
        <authorList>
            <person name="Dougan E. K."/>
            <person name="Rhodes N."/>
            <person name="Thang M."/>
            <person name="Chan C."/>
        </authorList>
    </citation>
    <scope>NUCLEOTIDE SEQUENCE</scope>
</reference>
<feature type="chain" id="PRO_5032362954" evidence="3">
    <location>
        <begin position="24"/>
        <end position="413"/>
    </location>
</feature>
<gene>
    <name evidence="4" type="ORF">SNEC2469_LOCUS2577</name>
</gene>
<evidence type="ECO:0000313" key="5">
    <source>
        <dbReference type="Proteomes" id="UP000601435"/>
    </source>
</evidence>
<protein>
    <submittedName>
        <fullName evidence="4">Uncharacterized protein</fullName>
    </submittedName>
</protein>
<evidence type="ECO:0000256" key="2">
    <source>
        <dbReference type="SAM" id="Phobius"/>
    </source>
</evidence>
<evidence type="ECO:0000256" key="1">
    <source>
        <dbReference type="SAM" id="MobiDB-lite"/>
    </source>
</evidence>
<feature type="compositionally biased region" description="Basic and acidic residues" evidence="1">
    <location>
        <begin position="393"/>
        <end position="413"/>
    </location>
</feature>
<evidence type="ECO:0000313" key="4">
    <source>
        <dbReference type="EMBL" id="CAE7217262.1"/>
    </source>
</evidence>
<keyword evidence="3" id="KW-0732">Signal</keyword>
<feature type="transmembrane region" description="Helical" evidence="2">
    <location>
        <begin position="350"/>
        <end position="369"/>
    </location>
</feature>
<name>A0A812K6N5_9DINO</name>
<dbReference type="OrthoDB" id="436143at2759"/>
<proteinExistence type="predicted"/>
<dbReference type="AlphaFoldDB" id="A0A812K6N5"/>
<dbReference type="EMBL" id="CAJNJA010006902">
    <property type="protein sequence ID" value="CAE7217262.1"/>
    <property type="molecule type" value="Genomic_DNA"/>
</dbReference>
<keyword evidence="2" id="KW-0472">Membrane</keyword>
<accession>A0A812K6N5</accession>